<reference evidence="4" key="1">
    <citation type="journal article" date="2014" name="Int. J. Syst. Evol. Microbiol.">
        <title>Complete genome sequence of Corynebacterium casei LMG S-19264T (=DSM 44701T), isolated from a smear-ripened cheese.</title>
        <authorList>
            <consortium name="US DOE Joint Genome Institute (JGI-PGF)"/>
            <person name="Walter F."/>
            <person name="Albersmeier A."/>
            <person name="Kalinowski J."/>
            <person name="Ruckert C."/>
        </authorList>
    </citation>
    <scope>NUCLEOTIDE SEQUENCE</scope>
    <source>
        <strain evidence="4">KCTC 42651</strain>
    </source>
</reference>
<dbReference type="PANTHER" id="PTHR32089">
    <property type="entry name" value="METHYL-ACCEPTING CHEMOTAXIS PROTEIN MCPB"/>
    <property type="match status" value="1"/>
</dbReference>
<dbReference type="SMART" id="SM00283">
    <property type="entry name" value="MA"/>
    <property type="match status" value="1"/>
</dbReference>
<evidence type="ECO:0000259" key="3">
    <source>
        <dbReference type="PROSITE" id="PS50111"/>
    </source>
</evidence>
<dbReference type="Pfam" id="PF00015">
    <property type="entry name" value="MCPsignal"/>
    <property type="match status" value="1"/>
</dbReference>
<proteinExistence type="predicted"/>
<feature type="domain" description="Methyl-accepting transducer" evidence="3">
    <location>
        <begin position="171"/>
        <end position="365"/>
    </location>
</feature>
<evidence type="ECO:0000256" key="2">
    <source>
        <dbReference type="PROSITE-ProRule" id="PRU00284"/>
    </source>
</evidence>
<dbReference type="Gene3D" id="1.10.287.950">
    <property type="entry name" value="Methyl-accepting chemotaxis protein"/>
    <property type="match status" value="1"/>
</dbReference>
<comment type="caution">
    <text evidence="4">The sequence shown here is derived from an EMBL/GenBank/DDBJ whole genome shotgun (WGS) entry which is preliminary data.</text>
</comment>
<evidence type="ECO:0000313" key="5">
    <source>
        <dbReference type="Proteomes" id="UP000630353"/>
    </source>
</evidence>
<dbReference type="PANTHER" id="PTHR32089:SF112">
    <property type="entry name" value="LYSOZYME-LIKE PROTEIN-RELATED"/>
    <property type="match status" value="1"/>
</dbReference>
<accession>A0A918XQW9</accession>
<dbReference type="InterPro" id="IPR004089">
    <property type="entry name" value="MCPsignal_dom"/>
</dbReference>
<sequence length="365" mass="38330">MDLAQLLSGCRLASAEDRLDLRTAWTGHVKAVLDPSLRATWRACDGHPALRAFLWGQDENTWTAAHTARWQAVFETGIDQTHYDRVLGFAEGDLEAGLDPAVYGMFFAELAEQITSRILAIDPVGDGQRRAVAAVARLMSAEAVVATTAYDQALRRRAARSVADLTGSLRDSVGTTIDGVAAATEELSASMATVEANVTRSHGQAHTIAGTVGGTVRQLDDFRRAIGEILALLGSIRSIAGQTNMLALNATIEAARAGDAGRGFAVVAREVKELANAARSAADTIGVNTDRLQASLEVVNGAFGDVTDKVAVMLALIDATGEATREQQRATAEIAARMAGVSGEVEQAISGINRQHAVDAEAAAA</sequence>
<protein>
    <recommendedName>
        <fullName evidence="3">Methyl-accepting transducer domain-containing protein</fullName>
    </recommendedName>
</protein>
<dbReference type="Proteomes" id="UP000630353">
    <property type="component" value="Unassembled WGS sequence"/>
</dbReference>
<keyword evidence="1 2" id="KW-0807">Transducer</keyword>
<name>A0A918XQW9_9PROT</name>
<keyword evidence="5" id="KW-1185">Reference proteome</keyword>
<gene>
    <name evidence="4" type="ORF">GCM10017083_19720</name>
</gene>
<organism evidence="4 5">
    <name type="scientific">Thalassobaculum fulvum</name>
    <dbReference type="NCBI Taxonomy" id="1633335"/>
    <lineage>
        <taxon>Bacteria</taxon>
        <taxon>Pseudomonadati</taxon>
        <taxon>Pseudomonadota</taxon>
        <taxon>Alphaproteobacteria</taxon>
        <taxon>Rhodospirillales</taxon>
        <taxon>Thalassobaculaceae</taxon>
        <taxon>Thalassobaculum</taxon>
    </lineage>
</organism>
<dbReference type="SUPFAM" id="SSF58104">
    <property type="entry name" value="Methyl-accepting chemotaxis protein (MCP) signaling domain"/>
    <property type="match status" value="1"/>
</dbReference>
<dbReference type="GO" id="GO:0007165">
    <property type="term" value="P:signal transduction"/>
    <property type="evidence" value="ECO:0007669"/>
    <property type="project" value="UniProtKB-KW"/>
</dbReference>
<dbReference type="RefSeq" id="WP_308434486.1">
    <property type="nucleotide sequence ID" value="NZ_BMZS01000004.1"/>
</dbReference>
<evidence type="ECO:0000313" key="4">
    <source>
        <dbReference type="EMBL" id="GHD48527.1"/>
    </source>
</evidence>
<dbReference type="EMBL" id="BMZS01000004">
    <property type="protein sequence ID" value="GHD48527.1"/>
    <property type="molecule type" value="Genomic_DNA"/>
</dbReference>
<dbReference type="AlphaFoldDB" id="A0A918XQW9"/>
<reference evidence="4" key="2">
    <citation type="submission" date="2020-09" db="EMBL/GenBank/DDBJ databases">
        <authorList>
            <person name="Sun Q."/>
            <person name="Kim S."/>
        </authorList>
    </citation>
    <scope>NUCLEOTIDE SEQUENCE</scope>
    <source>
        <strain evidence="4">KCTC 42651</strain>
    </source>
</reference>
<dbReference type="PROSITE" id="PS50111">
    <property type="entry name" value="CHEMOTAXIS_TRANSDUC_2"/>
    <property type="match status" value="1"/>
</dbReference>
<evidence type="ECO:0000256" key="1">
    <source>
        <dbReference type="ARBA" id="ARBA00023224"/>
    </source>
</evidence>
<dbReference type="GO" id="GO:0016020">
    <property type="term" value="C:membrane"/>
    <property type="evidence" value="ECO:0007669"/>
    <property type="project" value="InterPro"/>
</dbReference>